<evidence type="ECO:0000256" key="6">
    <source>
        <dbReference type="ARBA" id="ARBA00023136"/>
    </source>
</evidence>
<accession>A0A8J7JDH0</accession>
<comment type="subcellular location">
    <subcellularLocation>
        <location evidence="1">Cell membrane</location>
        <topology evidence="1">Multi-pass membrane protein</topology>
    </subcellularLocation>
</comment>
<proteinExistence type="inferred from homology"/>
<keyword evidence="3" id="KW-1003">Cell membrane</keyword>
<evidence type="ECO:0000256" key="2">
    <source>
        <dbReference type="ARBA" id="ARBA00006679"/>
    </source>
</evidence>
<dbReference type="AlphaFoldDB" id="A0A8J7JDH0"/>
<evidence type="ECO:0000256" key="4">
    <source>
        <dbReference type="ARBA" id="ARBA00022692"/>
    </source>
</evidence>
<dbReference type="GO" id="GO:0005886">
    <property type="term" value="C:plasma membrane"/>
    <property type="evidence" value="ECO:0007669"/>
    <property type="project" value="UniProtKB-SubCell"/>
</dbReference>
<feature type="transmembrane region" description="Helical" evidence="7">
    <location>
        <begin position="43"/>
        <end position="66"/>
    </location>
</feature>
<evidence type="ECO:0000313" key="8">
    <source>
        <dbReference type="EMBL" id="MBJ6725168.1"/>
    </source>
</evidence>
<comment type="caution">
    <text evidence="8">The sequence shown here is derived from an EMBL/GenBank/DDBJ whole genome shotgun (WGS) entry which is preliminary data.</text>
</comment>
<reference evidence="8" key="1">
    <citation type="submission" date="2020-12" db="EMBL/GenBank/DDBJ databases">
        <title>Geomonas sp. Red875, isolated from river sediment.</title>
        <authorList>
            <person name="Xu Z."/>
            <person name="Zhang Z."/>
            <person name="Masuda Y."/>
            <person name="Itoh H."/>
            <person name="Senoo K."/>
        </authorList>
    </citation>
    <scope>NUCLEOTIDE SEQUENCE</scope>
    <source>
        <strain evidence="8">Red875</strain>
    </source>
</reference>
<dbReference type="Pfam" id="PF07681">
    <property type="entry name" value="DoxX"/>
    <property type="match status" value="1"/>
</dbReference>
<keyword evidence="4 7" id="KW-0812">Transmembrane</keyword>
<name>A0A8J7JDH0_9BACT</name>
<organism evidence="8 9">
    <name type="scientific">Geomesophilobacter sediminis</name>
    <dbReference type="NCBI Taxonomy" id="2798584"/>
    <lineage>
        <taxon>Bacteria</taxon>
        <taxon>Pseudomonadati</taxon>
        <taxon>Thermodesulfobacteriota</taxon>
        <taxon>Desulfuromonadia</taxon>
        <taxon>Geobacterales</taxon>
        <taxon>Geobacteraceae</taxon>
        <taxon>Geomesophilobacter</taxon>
    </lineage>
</organism>
<comment type="similarity">
    <text evidence="2">Belongs to the DoxX family.</text>
</comment>
<keyword evidence="5 7" id="KW-1133">Transmembrane helix</keyword>
<dbReference type="PANTHER" id="PTHR33452">
    <property type="entry name" value="OXIDOREDUCTASE CATD-RELATED"/>
    <property type="match status" value="1"/>
</dbReference>
<evidence type="ECO:0000313" key="9">
    <source>
        <dbReference type="Proteomes" id="UP000636888"/>
    </source>
</evidence>
<feature type="transmembrane region" description="Helical" evidence="7">
    <location>
        <begin position="87"/>
        <end position="107"/>
    </location>
</feature>
<dbReference type="InterPro" id="IPR032808">
    <property type="entry name" value="DoxX"/>
</dbReference>
<evidence type="ECO:0000256" key="1">
    <source>
        <dbReference type="ARBA" id="ARBA00004651"/>
    </source>
</evidence>
<evidence type="ECO:0000256" key="3">
    <source>
        <dbReference type="ARBA" id="ARBA00022475"/>
    </source>
</evidence>
<evidence type="ECO:0000256" key="5">
    <source>
        <dbReference type="ARBA" id="ARBA00022989"/>
    </source>
</evidence>
<dbReference type="EMBL" id="JAEMHM010000008">
    <property type="protein sequence ID" value="MBJ6725168.1"/>
    <property type="molecule type" value="Genomic_DNA"/>
</dbReference>
<dbReference type="Proteomes" id="UP000636888">
    <property type="component" value="Unassembled WGS sequence"/>
</dbReference>
<keyword evidence="9" id="KW-1185">Reference proteome</keyword>
<dbReference type="PANTHER" id="PTHR33452:SF4">
    <property type="entry name" value="BLL4328 PROTEIN"/>
    <property type="match status" value="1"/>
</dbReference>
<keyword evidence="6 7" id="KW-0472">Membrane</keyword>
<gene>
    <name evidence="8" type="ORF">JFN93_10650</name>
</gene>
<sequence length="122" mass="13161">MRFFAGFLFLCHGVQKLFGYPMPMPPGVPPFITYGAGSIELVGGTLIMLGLFTGWAAFITSGQMAVAYWMAHGPKAFLPLVNQGELAVLYCFAFLYISAHGSGIWSIDALLAPGKEPPHHPD</sequence>
<evidence type="ECO:0000256" key="7">
    <source>
        <dbReference type="SAM" id="Phobius"/>
    </source>
</evidence>
<dbReference type="InterPro" id="IPR051907">
    <property type="entry name" value="DoxX-like_oxidoreductase"/>
</dbReference>
<protein>
    <submittedName>
        <fullName evidence="8">DoxX family protein</fullName>
    </submittedName>
</protein>